<dbReference type="InterPro" id="IPR006197">
    <property type="entry name" value="Peptidase_S24_LexA"/>
</dbReference>
<dbReference type="GO" id="GO:0006281">
    <property type="term" value="P:DNA repair"/>
    <property type="evidence" value="ECO:0007669"/>
    <property type="project" value="UniProtKB-KW"/>
</dbReference>
<keyword evidence="3 7" id="KW-0378">Hydrolase</keyword>
<dbReference type="GO" id="GO:0003677">
    <property type="term" value="F:DNA binding"/>
    <property type="evidence" value="ECO:0007669"/>
    <property type="project" value="InterPro"/>
</dbReference>
<dbReference type="InterPro" id="IPR015927">
    <property type="entry name" value="Peptidase_S24_S26A/B/C"/>
</dbReference>
<dbReference type="GO" id="GO:0006355">
    <property type="term" value="P:regulation of DNA-templated transcription"/>
    <property type="evidence" value="ECO:0007669"/>
    <property type="project" value="InterPro"/>
</dbReference>
<dbReference type="PANTHER" id="PTHR33516:SF2">
    <property type="entry name" value="LEXA REPRESSOR-RELATED"/>
    <property type="match status" value="1"/>
</dbReference>
<proteinExistence type="inferred from homology"/>
<evidence type="ECO:0000256" key="1">
    <source>
        <dbReference type="ARBA" id="ARBA00007484"/>
    </source>
</evidence>
<organism evidence="9 10">
    <name type="scientific">Comamonas thiooxydans</name>
    <dbReference type="NCBI Taxonomy" id="363952"/>
    <lineage>
        <taxon>Bacteria</taxon>
        <taxon>Pseudomonadati</taxon>
        <taxon>Pseudomonadota</taxon>
        <taxon>Betaproteobacteria</taxon>
        <taxon>Burkholderiales</taxon>
        <taxon>Comamonadaceae</taxon>
        <taxon>Comamonas</taxon>
    </lineage>
</organism>
<dbReference type="CDD" id="cd06529">
    <property type="entry name" value="S24_LexA-like"/>
    <property type="match status" value="1"/>
</dbReference>
<dbReference type="EMBL" id="AWTN01000108">
    <property type="protein sequence ID" value="KGG87392.1"/>
    <property type="molecule type" value="Genomic_DNA"/>
</dbReference>
<dbReference type="InterPro" id="IPR039418">
    <property type="entry name" value="LexA-like"/>
</dbReference>
<evidence type="ECO:0000313" key="10">
    <source>
        <dbReference type="Proteomes" id="UP000029567"/>
    </source>
</evidence>
<comment type="similarity">
    <text evidence="1 7">Belongs to the peptidase S24 family.</text>
</comment>
<evidence type="ECO:0000259" key="8">
    <source>
        <dbReference type="Pfam" id="PF00717"/>
    </source>
</evidence>
<dbReference type="Gene3D" id="2.10.109.10">
    <property type="entry name" value="Umud Fragment, subunit A"/>
    <property type="match status" value="1"/>
</dbReference>
<evidence type="ECO:0000256" key="4">
    <source>
        <dbReference type="ARBA" id="ARBA00022813"/>
    </source>
</evidence>
<dbReference type="SUPFAM" id="SSF51306">
    <property type="entry name" value="LexA/Signal peptidase"/>
    <property type="match status" value="1"/>
</dbReference>
<dbReference type="Pfam" id="PF00717">
    <property type="entry name" value="Peptidase_S24"/>
    <property type="match status" value="1"/>
</dbReference>
<keyword evidence="2" id="KW-0227">DNA damage</keyword>
<dbReference type="InterPro" id="IPR050077">
    <property type="entry name" value="LexA_repressor"/>
</dbReference>
<dbReference type="GO" id="GO:0016787">
    <property type="term" value="F:hydrolase activity"/>
    <property type="evidence" value="ECO:0007669"/>
    <property type="project" value="UniProtKB-KW"/>
</dbReference>
<gene>
    <name evidence="9" type="ORF">P245_20220</name>
</gene>
<dbReference type="AlphaFoldDB" id="A0A0E3BY25"/>
<name>A0A0E3BY25_9BURK</name>
<keyword evidence="5" id="KW-0234">DNA repair</keyword>
<accession>A0A0E3BY25</accession>
<keyword evidence="4 7" id="KW-0068">Autocatalytic cleavage</keyword>
<evidence type="ECO:0000256" key="7">
    <source>
        <dbReference type="RuleBase" id="RU003991"/>
    </source>
</evidence>
<dbReference type="GO" id="GO:0009432">
    <property type="term" value="P:SOS response"/>
    <property type="evidence" value="ECO:0007669"/>
    <property type="project" value="UniProtKB-KW"/>
</dbReference>
<dbReference type="PRINTS" id="PR00726">
    <property type="entry name" value="LEXASERPTASE"/>
</dbReference>
<comment type="caution">
    <text evidence="9">The sequence shown here is derived from an EMBL/GenBank/DDBJ whole genome shotgun (WGS) entry which is preliminary data.</text>
</comment>
<dbReference type="PANTHER" id="PTHR33516">
    <property type="entry name" value="LEXA REPRESSOR"/>
    <property type="match status" value="1"/>
</dbReference>
<protein>
    <recommendedName>
        <fullName evidence="8">Peptidase S24/S26A/S26B/S26C domain-containing protein</fullName>
    </recommendedName>
</protein>
<reference evidence="9 10" key="1">
    <citation type="submission" date="2013-09" db="EMBL/GenBank/DDBJ databases">
        <title>High correlation between genotypes and phenotypes of environmental bacteria Comamonas testosteroni strains.</title>
        <authorList>
            <person name="Liu L."/>
            <person name="Zhu W."/>
            <person name="Xia X."/>
            <person name="Xu B."/>
            <person name="Luo M."/>
            <person name="Wang G."/>
        </authorList>
    </citation>
    <scope>NUCLEOTIDE SEQUENCE [LARGE SCALE GENOMIC DNA]</scope>
    <source>
        <strain evidence="9 10">JL14</strain>
    </source>
</reference>
<dbReference type="RefSeq" id="WP_052088370.1">
    <property type="nucleotide sequence ID" value="NZ_AWTN01000108.1"/>
</dbReference>
<dbReference type="Proteomes" id="UP000029567">
    <property type="component" value="Unassembled WGS sequence"/>
</dbReference>
<dbReference type="NCBIfam" id="NF007621">
    <property type="entry name" value="PRK10276.1"/>
    <property type="match status" value="1"/>
</dbReference>
<sequence>MQLLRPSDNPCWLLTSDACVRAGFTSPAEDLPCQQLDLNQRLISNPLSTYFMRVAGDSMVDASIYDGSYVIVDRSIRPEHGHIVVAFVDNDMTIKYLHTKNGRVRLVAANPAFLPIIPKDGSTIQIFGVARAVFTALPGFSI</sequence>
<dbReference type="InterPro" id="IPR036286">
    <property type="entry name" value="LexA/Signal_pep-like_sf"/>
</dbReference>
<evidence type="ECO:0000313" key="9">
    <source>
        <dbReference type="EMBL" id="KGG87392.1"/>
    </source>
</evidence>
<feature type="domain" description="Peptidase S24/S26A/S26B/S26C" evidence="8">
    <location>
        <begin position="19"/>
        <end position="130"/>
    </location>
</feature>
<evidence type="ECO:0000256" key="6">
    <source>
        <dbReference type="ARBA" id="ARBA00023236"/>
    </source>
</evidence>
<evidence type="ECO:0000256" key="2">
    <source>
        <dbReference type="ARBA" id="ARBA00022763"/>
    </source>
</evidence>
<evidence type="ECO:0000256" key="3">
    <source>
        <dbReference type="ARBA" id="ARBA00022801"/>
    </source>
</evidence>
<evidence type="ECO:0000256" key="5">
    <source>
        <dbReference type="ARBA" id="ARBA00023204"/>
    </source>
</evidence>
<keyword evidence="6" id="KW-0742">SOS response</keyword>